<keyword evidence="4 5" id="KW-0472">Membrane</keyword>
<dbReference type="InterPro" id="IPR004837">
    <property type="entry name" value="NaCa_Exmemb"/>
</dbReference>
<evidence type="ECO:0000259" key="6">
    <source>
        <dbReference type="Pfam" id="PF01699"/>
    </source>
</evidence>
<protein>
    <submittedName>
        <fullName evidence="7">Cation:H+ antiporter</fullName>
    </submittedName>
</protein>
<dbReference type="EMBL" id="JAFBEE010000024">
    <property type="protein sequence ID" value="MBM7616097.1"/>
    <property type="molecule type" value="Genomic_DNA"/>
</dbReference>
<feature type="transmembrane region" description="Helical" evidence="5">
    <location>
        <begin position="236"/>
        <end position="257"/>
    </location>
</feature>
<keyword evidence="8" id="KW-1185">Reference proteome</keyword>
<feature type="transmembrane region" description="Helical" evidence="5">
    <location>
        <begin position="70"/>
        <end position="91"/>
    </location>
</feature>
<evidence type="ECO:0000256" key="2">
    <source>
        <dbReference type="ARBA" id="ARBA00022692"/>
    </source>
</evidence>
<dbReference type="Proteomes" id="UP001314796">
    <property type="component" value="Unassembled WGS sequence"/>
</dbReference>
<dbReference type="NCBIfam" id="TIGR00367">
    <property type="entry name" value="calcium/sodium antiporter"/>
    <property type="match status" value="1"/>
</dbReference>
<evidence type="ECO:0000256" key="3">
    <source>
        <dbReference type="ARBA" id="ARBA00022989"/>
    </source>
</evidence>
<dbReference type="InterPro" id="IPR044880">
    <property type="entry name" value="NCX_ion-bd_dom_sf"/>
</dbReference>
<comment type="subcellular location">
    <subcellularLocation>
        <location evidence="1">Membrane</location>
        <topology evidence="1">Multi-pass membrane protein</topology>
    </subcellularLocation>
</comment>
<dbReference type="Pfam" id="PF01699">
    <property type="entry name" value="Na_Ca_ex"/>
    <property type="match status" value="2"/>
</dbReference>
<feature type="transmembrane region" description="Helical" evidence="5">
    <location>
        <begin position="6"/>
        <end position="25"/>
    </location>
</feature>
<feature type="domain" description="Sodium/calcium exchanger membrane region" evidence="6">
    <location>
        <begin position="175"/>
        <end position="330"/>
    </location>
</feature>
<name>A0ABS2NTK3_9FIRM</name>
<feature type="transmembrane region" description="Helical" evidence="5">
    <location>
        <begin position="205"/>
        <end position="224"/>
    </location>
</feature>
<accession>A0ABS2NTK3</accession>
<evidence type="ECO:0000313" key="7">
    <source>
        <dbReference type="EMBL" id="MBM7616097.1"/>
    </source>
</evidence>
<gene>
    <name evidence="7" type="ORF">JOC73_002673</name>
</gene>
<sequence length="334" mass="35570">MENVIIFILFAIGMFMVIKGGDWFVESSVWMGKVTGIPNVIIGATIVSTATTLPELLVSTMASSQGYYDVAIGNAVGSMVCNIGLILGLLAILSPAQSIQKSFFTRGCFMLTTVALLLAFALDLTITKLEGALLLIGYVVFLAVNLWEAKKSYKKPSSDPNNDALSSKPFVKRNVLLFIFGAAFIIIGARLLVDNGVALAELLGVPQQIVSLTLLALGTSLPELVTGVTTLLKKEYGLSVGNILGANILNGLLVIGLSSQFTQSGLMISIQTATTSFGTFNIPQTVRFDLPIVLALSAVLLLGGLFFKKINKVIGGALFLIYIGYILTMLMVFI</sequence>
<comment type="caution">
    <text evidence="7">The sequence shown here is derived from an EMBL/GenBank/DDBJ whole genome shotgun (WGS) entry which is preliminary data.</text>
</comment>
<keyword evidence="3 5" id="KW-1133">Transmembrane helix</keyword>
<feature type="transmembrane region" description="Helical" evidence="5">
    <location>
        <begin position="128"/>
        <end position="147"/>
    </location>
</feature>
<feature type="transmembrane region" description="Helical" evidence="5">
    <location>
        <begin position="37"/>
        <end position="58"/>
    </location>
</feature>
<dbReference type="InterPro" id="IPR004481">
    <property type="entry name" value="K/Na/Ca-exchanger"/>
</dbReference>
<feature type="transmembrane region" description="Helical" evidence="5">
    <location>
        <begin position="290"/>
        <end position="307"/>
    </location>
</feature>
<proteinExistence type="predicted"/>
<dbReference type="PANTHER" id="PTHR10846">
    <property type="entry name" value="SODIUM/POTASSIUM/CALCIUM EXCHANGER"/>
    <property type="match status" value="1"/>
</dbReference>
<keyword evidence="2 5" id="KW-0812">Transmembrane</keyword>
<feature type="transmembrane region" description="Helical" evidence="5">
    <location>
        <begin position="314"/>
        <end position="333"/>
    </location>
</feature>
<evidence type="ECO:0000256" key="5">
    <source>
        <dbReference type="SAM" id="Phobius"/>
    </source>
</evidence>
<dbReference type="PANTHER" id="PTHR10846:SF8">
    <property type="entry name" value="INNER MEMBRANE PROTEIN YRBG"/>
    <property type="match status" value="1"/>
</dbReference>
<feature type="transmembrane region" description="Helical" evidence="5">
    <location>
        <begin position="175"/>
        <end position="193"/>
    </location>
</feature>
<organism evidence="7 8">
    <name type="scientific">Alkaliphilus hydrothermalis</name>
    <dbReference type="NCBI Taxonomy" id="1482730"/>
    <lineage>
        <taxon>Bacteria</taxon>
        <taxon>Bacillati</taxon>
        <taxon>Bacillota</taxon>
        <taxon>Clostridia</taxon>
        <taxon>Peptostreptococcales</taxon>
        <taxon>Natronincolaceae</taxon>
        <taxon>Alkaliphilus</taxon>
    </lineage>
</organism>
<feature type="transmembrane region" description="Helical" evidence="5">
    <location>
        <begin position="103"/>
        <end position="122"/>
    </location>
</feature>
<feature type="domain" description="Sodium/calcium exchanger membrane region" evidence="6">
    <location>
        <begin position="6"/>
        <end position="147"/>
    </location>
</feature>
<evidence type="ECO:0000256" key="4">
    <source>
        <dbReference type="ARBA" id="ARBA00023136"/>
    </source>
</evidence>
<evidence type="ECO:0000313" key="8">
    <source>
        <dbReference type="Proteomes" id="UP001314796"/>
    </source>
</evidence>
<reference evidence="7 8" key="1">
    <citation type="submission" date="2021-01" db="EMBL/GenBank/DDBJ databases">
        <title>Genomic Encyclopedia of Type Strains, Phase IV (KMG-IV): sequencing the most valuable type-strain genomes for metagenomic binning, comparative biology and taxonomic classification.</title>
        <authorList>
            <person name="Goeker M."/>
        </authorList>
    </citation>
    <scope>NUCLEOTIDE SEQUENCE [LARGE SCALE GENOMIC DNA]</scope>
    <source>
        <strain evidence="7 8">DSM 25890</strain>
    </source>
</reference>
<dbReference type="RefSeq" id="WP_204403991.1">
    <property type="nucleotide sequence ID" value="NZ_JAFBEE010000024.1"/>
</dbReference>
<dbReference type="Gene3D" id="1.20.1420.30">
    <property type="entry name" value="NCX, central ion-binding region"/>
    <property type="match status" value="2"/>
</dbReference>
<evidence type="ECO:0000256" key="1">
    <source>
        <dbReference type="ARBA" id="ARBA00004141"/>
    </source>
</evidence>